<dbReference type="PANTHER" id="PTHR30313:SF2">
    <property type="entry name" value="DNA PRIMASE"/>
    <property type="match status" value="1"/>
</dbReference>
<keyword evidence="3" id="KW-0862">Zinc</keyword>
<protein>
    <submittedName>
        <fullName evidence="5">DNA primase</fullName>
    </submittedName>
</protein>
<evidence type="ECO:0000313" key="6">
    <source>
        <dbReference type="Proteomes" id="UP000325508"/>
    </source>
</evidence>
<dbReference type="SUPFAM" id="SSF56731">
    <property type="entry name" value="DNA primase core"/>
    <property type="match status" value="1"/>
</dbReference>
<keyword evidence="6" id="KW-1185">Reference proteome</keyword>
<dbReference type="Gene3D" id="3.90.580.10">
    <property type="entry name" value="Zinc finger, CHC2-type domain"/>
    <property type="match status" value="1"/>
</dbReference>
<dbReference type="GO" id="GO:0006269">
    <property type="term" value="P:DNA replication, synthesis of primer"/>
    <property type="evidence" value="ECO:0007669"/>
    <property type="project" value="TreeGrafter"/>
</dbReference>
<evidence type="ECO:0000256" key="3">
    <source>
        <dbReference type="ARBA" id="ARBA00022833"/>
    </source>
</evidence>
<name>A0A5J6T4L1_9CAUD</name>
<feature type="domain" description="Zinc finger CHC2-type" evidence="4">
    <location>
        <begin position="33"/>
        <end position="89"/>
    </location>
</feature>
<dbReference type="GO" id="GO:0003899">
    <property type="term" value="F:DNA-directed RNA polymerase activity"/>
    <property type="evidence" value="ECO:0007669"/>
    <property type="project" value="InterPro"/>
</dbReference>
<dbReference type="InterPro" id="IPR034151">
    <property type="entry name" value="TOPRIM_DnaG_bac"/>
</dbReference>
<sequence>MSKSAAERIKDAIDYRKLLEWSGAQRITGSGNLRSTCPIHKGDNDSAFVWTESNGMWYCHTGCQDGGDAFDFVMQIEECTFKEAAKFLADMFHVKVDWENEIVEENAFREEAKKFIEMMRRKSNKKTLPIYKIQNMKFATIDEFRGYSKETIDWWKFRYCIEGELKDRIVIPFEDVDKRLVGITGRRALSVEEQPEKFMHRPRNLHTGFFLTGLGRNKKHVEEAGYSVKIVEGVFDAARWYDSGFKNVCAPIGVFFTEEHVEQLYKAGAIALELGFDNDKAGRNGIRRAIKRAQYKFDLSILVYPEGKDADDLTPEELTEVDANKMTVKEWYAKYGEEAEK</sequence>
<gene>
    <name evidence="5" type="primary">40</name>
    <name evidence="5" type="ORF">019DV002_40</name>
</gene>
<dbReference type="Gene3D" id="3.40.1360.10">
    <property type="match status" value="1"/>
</dbReference>
<dbReference type="SMART" id="SM00400">
    <property type="entry name" value="ZnF_CHCC"/>
    <property type="match status" value="1"/>
</dbReference>
<proteinExistence type="predicted"/>
<evidence type="ECO:0000256" key="2">
    <source>
        <dbReference type="ARBA" id="ARBA00022771"/>
    </source>
</evidence>
<evidence type="ECO:0000259" key="4">
    <source>
        <dbReference type="SMART" id="SM00400"/>
    </source>
</evidence>
<dbReference type="InterPro" id="IPR050219">
    <property type="entry name" value="DnaG_primase"/>
</dbReference>
<dbReference type="Pfam" id="PF01807">
    <property type="entry name" value="Zn_ribbon_DnaG"/>
    <property type="match status" value="1"/>
</dbReference>
<keyword evidence="2" id="KW-0863">Zinc-finger</keyword>
<organism evidence="5 6">
    <name type="scientific">Bacillus phage 019DV002</name>
    <dbReference type="NCBI Taxonomy" id="2601653"/>
    <lineage>
        <taxon>Viruses</taxon>
        <taxon>Duplodnaviria</taxon>
        <taxon>Heunggongvirae</taxon>
        <taxon>Uroviricota</taxon>
        <taxon>Caudoviricetes</taxon>
        <taxon>Ehrlichviridae</taxon>
        <taxon>Gettysburgvirus</taxon>
        <taxon>Gettysburgvirus gv019DV002</taxon>
    </lineage>
</organism>
<dbReference type="CDD" id="cd03364">
    <property type="entry name" value="TOPRIM_DnaG_primases"/>
    <property type="match status" value="1"/>
</dbReference>
<dbReference type="Pfam" id="PF13155">
    <property type="entry name" value="Toprim_2"/>
    <property type="match status" value="1"/>
</dbReference>
<accession>A0A5J6T4L1</accession>
<keyword evidence="1" id="KW-0479">Metal-binding</keyword>
<dbReference type="GO" id="GO:0008270">
    <property type="term" value="F:zinc ion binding"/>
    <property type="evidence" value="ECO:0007669"/>
    <property type="project" value="UniProtKB-KW"/>
</dbReference>
<dbReference type="PANTHER" id="PTHR30313">
    <property type="entry name" value="DNA PRIMASE"/>
    <property type="match status" value="1"/>
</dbReference>
<evidence type="ECO:0000313" key="5">
    <source>
        <dbReference type="EMBL" id="QFG05183.1"/>
    </source>
</evidence>
<dbReference type="Proteomes" id="UP000325508">
    <property type="component" value="Segment"/>
</dbReference>
<dbReference type="EMBL" id="MN176220">
    <property type="protein sequence ID" value="QFG05183.1"/>
    <property type="molecule type" value="Genomic_DNA"/>
</dbReference>
<evidence type="ECO:0000256" key="1">
    <source>
        <dbReference type="ARBA" id="ARBA00022723"/>
    </source>
</evidence>
<dbReference type="GO" id="GO:0003677">
    <property type="term" value="F:DNA binding"/>
    <property type="evidence" value="ECO:0007669"/>
    <property type="project" value="InterPro"/>
</dbReference>
<reference evidence="5 6" key="1">
    <citation type="submission" date="2019-07" db="EMBL/GenBank/DDBJ databases">
        <authorList>
            <person name="Loney R.E."/>
            <person name="Krukonis G.P."/>
            <person name="Delesalle V.A."/>
        </authorList>
    </citation>
    <scope>NUCLEOTIDE SEQUENCE [LARGE SCALE GENOMIC DNA]</scope>
</reference>
<dbReference type="InterPro" id="IPR002694">
    <property type="entry name" value="Znf_CHC2"/>
</dbReference>
<dbReference type="InterPro" id="IPR036977">
    <property type="entry name" value="DNA_primase_Znf_CHC2"/>
</dbReference>
<dbReference type="SUPFAM" id="SSF57783">
    <property type="entry name" value="Zinc beta-ribbon"/>
    <property type="match status" value="1"/>
</dbReference>